<feature type="region of interest" description="Disordered" evidence="1">
    <location>
        <begin position="253"/>
        <end position="360"/>
    </location>
</feature>
<organism evidence="2 3">
    <name type="scientific">Tetrapyrgos nigripes</name>
    <dbReference type="NCBI Taxonomy" id="182062"/>
    <lineage>
        <taxon>Eukaryota</taxon>
        <taxon>Fungi</taxon>
        <taxon>Dikarya</taxon>
        <taxon>Basidiomycota</taxon>
        <taxon>Agaricomycotina</taxon>
        <taxon>Agaricomycetes</taxon>
        <taxon>Agaricomycetidae</taxon>
        <taxon>Agaricales</taxon>
        <taxon>Marasmiineae</taxon>
        <taxon>Marasmiaceae</taxon>
        <taxon>Tetrapyrgos</taxon>
    </lineage>
</organism>
<dbReference type="Proteomes" id="UP000559256">
    <property type="component" value="Unassembled WGS sequence"/>
</dbReference>
<evidence type="ECO:0000313" key="2">
    <source>
        <dbReference type="EMBL" id="KAF5368086.1"/>
    </source>
</evidence>
<feature type="compositionally biased region" description="Basic residues" evidence="1">
    <location>
        <begin position="1"/>
        <end position="10"/>
    </location>
</feature>
<feature type="compositionally biased region" description="Low complexity" evidence="1">
    <location>
        <begin position="288"/>
        <end position="298"/>
    </location>
</feature>
<accession>A0A8H5GN60</accession>
<dbReference type="Pfam" id="PF09692">
    <property type="entry name" value="Arb1"/>
    <property type="match status" value="1"/>
</dbReference>
<evidence type="ECO:0000313" key="3">
    <source>
        <dbReference type="Proteomes" id="UP000559256"/>
    </source>
</evidence>
<name>A0A8H5GN60_9AGAR</name>
<sequence length="565" mass="63206">MPKSKDRRKGRDATSLSSDRTKSQTTYPQHQTSAPPNKPKTSIQKFVNIKGSDIEVRFLASSATPKSWWELWQETEHLKFYQSNPVLSYTDRIYEATIEFNRDRTWPPQQTQVRALWDRFQVYLGTLINAAGNEETRLQIFVEDPGRFIQVYLSSYFAKSGMQGSEYKIVALCRLLTFYVNFLLRNHVLPEVEYEDNLKNALKIIDLAKTELLLVMESAKALPDEWNLACKDHFTRNRAGLKVETDDTTKVVESNQSDQVKTGLDDHAVPKTEDVEQPLNGESGGWGDTSSSGWGSLSNVEVKSEEIAGDDWSTSSGWGTGWGAGGTSQSGDMDTDPWSAWSSGATAQDQEAKPAWTPPEPPSLQKFIGPTAFPLTHSAGIAEWSVRRIKSIDLPLPRTINDAKEDDQDSDVVGESAAAVAIERKIESTLWKVVLTPWPISEWSSSRLEVELVNEMPRILKTSVGKVVPDGGVIVEDESDIETYTGPLKPHDPLHDDIVIFVEEASMKSIKPGMGLGGTWVQLLRNADLEDNAEGVLKTTDDEPFETRFWFMDQLLLTLTSYHTV</sequence>
<gene>
    <name evidence="2" type="ORF">D9758_004434</name>
</gene>
<feature type="compositionally biased region" description="Gly residues" evidence="1">
    <location>
        <begin position="318"/>
        <end position="328"/>
    </location>
</feature>
<dbReference type="AlphaFoldDB" id="A0A8H5GN60"/>
<comment type="caution">
    <text evidence="2">The sequence shown here is derived from an EMBL/GenBank/DDBJ whole genome shotgun (WGS) entry which is preliminary data.</text>
</comment>
<dbReference type="GO" id="GO:0031047">
    <property type="term" value="P:regulatory ncRNA-mediated gene silencing"/>
    <property type="evidence" value="ECO:0007669"/>
    <property type="project" value="InterPro"/>
</dbReference>
<reference evidence="2 3" key="1">
    <citation type="journal article" date="2020" name="ISME J.">
        <title>Uncovering the hidden diversity of litter-decomposition mechanisms in mushroom-forming fungi.</title>
        <authorList>
            <person name="Floudas D."/>
            <person name="Bentzer J."/>
            <person name="Ahren D."/>
            <person name="Johansson T."/>
            <person name="Persson P."/>
            <person name="Tunlid A."/>
        </authorList>
    </citation>
    <scope>NUCLEOTIDE SEQUENCE [LARGE SCALE GENOMIC DNA]</scope>
    <source>
        <strain evidence="2 3">CBS 291.85</strain>
    </source>
</reference>
<feature type="region of interest" description="Disordered" evidence="1">
    <location>
        <begin position="1"/>
        <end position="42"/>
    </location>
</feature>
<feature type="compositionally biased region" description="Basic and acidic residues" evidence="1">
    <location>
        <begin position="263"/>
        <end position="274"/>
    </location>
</feature>
<proteinExistence type="predicted"/>
<evidence type="ECO:0000256" key="1">
    <source>
        <dbReference type="SAM" id="MobiDB-lite"/>
    </source>
</evidence>
<dbReference type="GO" id="GO:0033167">
    <property type="term" value="C:ARC complex"/>
    <property type="evidence" value="ECO:0007669"/>
    <property type="project" value="InterPro"/>
</dbReference>
<dbReference type="OrthoDB" id="435402at2759"/>
<dbReference type="InterPro" id="IPR018606">
    <property type="entry name" value="Arb1"/>
</dbReference>
<feature type="compositionally biased region" description="Polar residues" evidence="1">
    <location>
        <begin position="14"/>
        <end position="42"/>
    </location>
</feature>
<dbReference type="EMBL" id="JAACJM010000017">
    <property type="protein sequence ID" value="KAF5368086.1"/>
    <property type="molecule type" value="Genomic_DNA"/>
</dbReference>
<feature type="compositionally biased region" description="Polar residues" evidence="1">
    <location>
        <begin position="340"/>
        <end position="349"/>
    </location>
</feature>
<protein>
    <submittedName>
        <fullName evidence="2">Uncharacterized protein</fullName>
    </submittedName>
</protein>
<keyword evidence="3" id="KW-1185">Reference proteome</keyword>